<dbReference type="PANTHER" id="PTHR19302">
    <property type="entry name" value="GAMMA TUBULIN COMPLEX PROTEIN"/>
    <property type="match status" value="1"/>
</dbReference>
<evidence type="ECO:0000313" key="6">
    <source>
        <dbReference type="EMBL" id="KAL0203191.1"/>
    </source>
</evidence>
<comment type="caution">
    <text evidence="6">The sequence shown here is derived from an EMBL/GenBank/DDBJ whole genome shotgun (WGS) entry which is preliminary data.</text>
</comment>
<comment type="subcellular location">
    <subcellularLocation>
        <location evidence="1">Cytoplasm</location>
        <location evidence="1">Cytoskeleton</location>
    </subcellularLocation>
</comment>
<evidence type="ECO:0000259" key="5">
    <source>
        <dbReference type="Pfam" id="PF17681"/>
    </source>
</evidence>
<gene>
    <name evidence="6" type="ORF">M9458_001209</name>
</gene>
<organism evidence="6 7">
    <name type="scientific">Cirrhinus mrigala</name>
    <name type="common">Mrigala</name>
    <dbReference type="NCBI Taxonomy" id="683832"/>
    <lineage>
        <taxon>Eukaryota</taxon>
        <taxon>Metazoa</taxon>
        <taxon>Chordata</taxon>
        <taxon>Craniata</taxon>
        <taxon>Vertebrata</taxon>
        <taxon>Euteleostomi</taxon>
        <taxon>Actinopterygii</taxon>
        <taxon>Neopterygii</taxon>
        <taxon>Teleostei</taxon>
        <taxon>Ostariophysi</taxon>
        <taxon>Cypriniformes</taxon>
        <taxon>Cyprinidae</taxon>
        <taxon>Labeoninae</taxon>
        <taxon>Labeonini</taxon>
        <taxon>Cirrhinus</taxon>
    </lineage>
</organism>
<dbReference type="GO" id="GO:0005874">
    <property type="term" value="C:microtubule"/>
    <property type="evidence" value="ECO:0007669"/>
    <property type="project" value="UniProtKB-KW"/>
</dbReference>
<evidence type="ECO:0000256" key="3">
    <source>
        <dbReference type="ARBA" id="ARBA00022701"/>
    </source>
</evidence>
<dbReference type="Pfam" id="PF17681">
    <property type="entry name" value="GCP_N_terminal"/>
    <property type="match status" value="1"/>
</dbReference>
<dbReference type="EMBL" id="JAMKFB020000001">
    <property type="protein sequence ID" value="KAL0203191.1"/>
    <property type="molecule type" value="Genomic_DNA"/>
</dbReference>
<keyword evidence="3" id="KW-0493">Microtubule</keyword>
<proteinExistence type="predicted"/>
<feature type="non-terminal residue" evidence="6">
    <location>
        <position position="55"/>
    </location>
</feature>
<dbReference type="InterPro" id="IPR007259">
    <property type="entry name" value="GCP"/>
</dbReference>
<accession>A0ABD0RYL0</accession>
<feature type="non-terminal residue" evidence="6">
    <location>
        <position position="1"/>
    </location>
</feature>
<sequence length="55" mass="6290">RKGGELASAVHAYGKTGDPHMRALIQHILGLVSHPILNFLYRWIYDGELEDTYHE</sequence>
<evidence type="ECO:0000256" key="2">
    <source>
        <dbReference type="ARBA" id="ARBA00022490"/>
    </source>
</evidence>
<name>A0ABD0RYL0_CIRMR</name>
<dbReference type="PANTHER" id="PTHR19302:SF14">
    <property type="entry name" value="GAMMA-TUBULIN COMPLEX COMPONENT 3"/>
    <property type="match status" value="1"/>
</dbReference>
<keyword evidence="2" id="KW-0963">Cytoplasm</keyword>
<dbReference type="AlphaFoldDB" id="A0ABD0RYL0"/>
<evidence type="ECO:0000313" key="7">
    <source>
        <dbReference type="Proteomes" id="UP001529510"/>
    </source>
</evidence>
<dbReference type="InterPro" id="IPR041470">
    <property type="entry name" value="GCP_N"/>
</dbReference>
<keyword evidence="7" id="KW-1185">Reference proteome</keyword>
<dbReference type="Proteomes" id="UP001529510">
    <property type="component" value="Unassembled WGS sequence"/>
</dbReference>
<evidence type="ECO:0000256" key="1">
    <source>
        <dbReference type="ARBA" id="ARBA00004245"/>
    </source>
</evidence>
<evidence type="ECO:0000256" key="4">
    <source>
        <dbReference type="ARBA" id="ARBA00023212"/>
    </source>
</evidence>
<reference evidence="6 7" key="1">
    <citation type="submission" date="2024-05" db="EMBL/GenBank/DDBJ databases">
        <title>Genome sequencing and assembly of Indian major carp, Cirrhinus mrigala (Hamilton, 1822).</title>
        <authorList>
            <person name="Mohindra V."/>
            <person name="Chowdhury L.M."/>
            <person name="Lal K."/>
            <person name="Jena J.K."/>
        </authorList>
    </citation>
    <scope>NUCLEOTIDE SEQUENCE [LARGE SCALE GENOMIC DNA]</scope>
    <source>
        <strain evidence="6">CM1030</strain>
        <tissue evidence="6">Blood</tissue>
    </source>
</reference>
<protein>
    <recommendedName>
        <fullName evidence="5">Gamma tubulin complex component protein N-terminal domain-containing protein</fullName>
    </recommendedName>
</protein>
<keyword evidence="4" id="KW-0206">Cytoskeleton</keyword>
<feature type="domain" description="Gamma tubulin complex component protein N-terminal" evidence="5">
    <location>
        <begin position="2"/>
        <end position="55"/>
    </location>
</feature>